<evidence type="ECO:0000313" key="3">
    <source>
        <dbReference type="Proteomes" id="UP001165541"/>
    </source>
</evidence>
<feature type="region of interest" description="Disordered" evidence="1">
    <location>
        <begin position="1"/>
        <end position="68"/>
    </location>
</feature>
<evidence type="ECO:0000313" key="2">
    <source>
        <dbReference type="EMBL" id="MCM5678867.1"/>
    </source>
</evidence>
<keyword evidence="3" id="KW-1185">Reference proteome</keyword>
<organism evidence="2 3">
    <name type="scientific">Caldimonas mangrovi</name>
    <dbReference type="NCBI Taxonomy" id="2944811"/>
    <lineage>
        <taxon>Bacteria</taxon>
        <taxon>Pseudomonadati</taxon>
        <taxon>Pseudomonadota</taxon>
        <taxon>Betaproteobacteria</taxon>
        <taxon>Burkholderiales</taxon>
        <taxon>Sphaerotilaceae</taxon>
        <taxon>Caldimonas</taxon>
    </lineage>
</organism>
<protein>
    <submittedName>
        <fullName evidence="2">DUF3306 domain-containing protein</fullName>
    </submittedName>
</protein>
<comment type="caution">
    <text evidence="2">The sequence shown here is derived from an EMBL/GenBank/DDBJ whole genome shotgun (WGS) entry which is preliminary data.</text>
</comment>
<dbReference type="EMBL" id="JAMKFE010000002">
    <property type="protein sequence ID" value="MCM5678867.1"/>
    <property type="molecule type" value="Genomic_DNA"/>
</dbReference>
<name>A0ABT0YJG5_9BURK</name>
<proteinExistence type="predicted"/>
<sequence length="191" mass="20302">MADESFFSRWSRRKAEAREEAEPAAPPAVEAPADDAPVDAPPPEPPPTMDDVARLTHQSDYSRFVSRGVDDDVKRAAMKKLFSDPHFNQMDGLDVYIDDYSRPDPIPLAMLRQMTQARMLGLFQDEPSGDAPAAGSSSGAATPNVSESSTPHDTAPADAAGAAVPHDENPAVQLQPDDAAGRPGPDQGAGR</sequence>
<reference evidence="2" key="1">
    <citation type="submission" date="2022-05" db="EMBL/GenBank/DDBJ databases">
        <title>Schlegelella sp. nov., isolated from mangrove soil.</title>
        <authorList>
            <person name="Liu Y."/>
            <person name="Ge X."/>
            <person name="Liu W."/>
        </authorList>
    </citation>
    <scope>NUCLEOTIDE SEQUENCE</scope>
    <source>
        <strain evidence="2">S2-27</strain>
    </source>
</reference>
<evidence type="ECO:0000256" key="1">
    <source>
        <dbReference type="SAM" id="MobiDB-lite"/>
    </source>
</evidence>
<accession>A0ABT0YJG5</accession>
<dbReference type="RefSeq" id="WP_251776994.1">
    <property type="nucleotide sequence ID" value="NZ_JAMKFE010000002.1"/>
</dbReference>
<dbReference type="Pfam" id="PF11748">
    <property type="entry name" value="DUF3306"/>
    <property type="match status" value="1"/>
</dbReference>
<feature type="compositionally biased region" description="Low complexity" evidence="1">
    <location>
        <begin position="129"/>
        <end position="143"/>
    </location>
</feature>
<feature type="compositionally biased region" description="Low complexity" evidence="1">
    <location>
        <begin position="151"/>
        <end position="164"/>
    </location>
</feature>
<dbReference type="Proteomes" id="UP001165541">
    <property type="component" value="Unassembled WGS sequence"/>
</dbReference>
<gene>
    <name evidence="2" type="ORF">M8A51_04905</name>
</gene>
<feature type="region of interest" description="Disordered" evidence="1">
    <location>
        <begin position="121"/>
        <end position="191"/>
    </location>
</feature>
<dbReference type="InterPro" id="IPR021735">
    <property type="entry name" value="DUF3306"/>
</dbReference>
<feature type="compositionally biased region" description="Pro residues" evidence="1">
    <location>
        <begin position="39"/>
        <end position="48"/>
    </location>
</feature>